<dbReference type="InterPro" id="IPR036962">
    <property type="entry name" value="Glyco_hydro_3_N_sf"/>
</dbReference>
<dbReference type="InterPro" id="IPR050288">
    <property type="entry name" value="Cellulose_deg_GH3"/>
</dbReference>
<dbReference type="Pfam" id="PF01915">
    <property type="entry name" value="Glyco_hydro_3_C"/>
    <property type="match status" value="1"/>
</dbReference>
<evidence type="ECO:0000256" key="3">
    <source>
        <dbReference type="ARBA" id="ARBA00023277"/>
    </source>
</evidence>
<dbReference type="Gene3D" id="3.20.20.300">
    <property type="entry name" value="Glycoside hydrolase, family 3, N-terminal domain"/>
    <property type="match status" value="1"/>
</dbReference>
<dbReference type="FunFam" id="2.60.40.10:FF:000495">
    <property type="entry name" value="Periplasmic beta-glucosidase"/>
    <property type="match status" value="1"/>
</dbReference>
<sequence>MESKQKTVIEKMTLKEKAAFLSGKNEWETRDFPHFGIPSLFCADGPHGVRRQDGEGDHLGLNPSVPATCFPTAATVANSWDESLGEELGEALGKEAAALQVDILLGPGLNVKRSPLCGRNFEYFSEDPYQAGKMAAAYIRGIQSQGVYACPKHFAVNNQELHRMSVNSVLDERTLREIYLTGFEIAVKEGRAKSIMTSYNKINGVYANENSYLLKKILRDEWGFNGIVVTDWGGSNDHAKGVKAGSNLEMPFPGLDSARQLVQAVEEKKVSMEEIDFCVGGLLKAVTELSGKEGRKKGFEAAQHHELAKKAAKESAVLLKNEAHILPLQKNTLVAIIGDFAENPRYQGAGSSLVNPTFLENIKTVVKDYELEVLGFAKGYRRTGKKDEKLKAEALALAEKADIVLYFFGLDEISEVEGKDRDHMRLRRNQTALLEELCKVNSNIVGILSGGSAIELEWEGCCKAILHGFLAGQAGAGAILDILTGRTNPSGKLSETYPIRCEDTPAYFYFPGKEYSAEYREGLYIGYRYYDTAKIPVCYPFGYGLSYTTFSYSDLQVNTTGITFTITNTGKYDGAEIAQLYVGLPDSKIFRPFKELKGFTKVYLRANESKKAEIPFDDKTFRYWNVKTQKWETEEGIYRIMVGANIEDIRLAGEYKVQGTTEEYPYKKEEFPSYYAGKIRHVEDAEFEKLLGFSLPDSRWKKTLGINDTISQMYYAKSIWARLVWKCLDHKEKSSTKRGNPNLNILFVYNIPFRALAKMTEGIVSMGMAEGLLQIVNGHFFKGIKKIIREFIKNHRKNREYEAYLKAAAKAQTGGIKLEEDAKK</sequence>
<comment type="similarity">
    <text evidence="1 4">Belongs to the glycosyl hydrolase 3 family.</text>
</comment>
<evidence type="ECO:0000313" key="6">
    <source>
        <dbReference type="EMBL" id="MBC5689057.1"/>
    </source>
</evidence>
<evidence type="ECO:0000256" key="2">
    <source>
        <dbReference type="ARBA" id="ARBA00022801"/>
    </source>
</evidence>
<organism evidence="6 7">
    <name type="scientific">Mediterraneibacter hominis</name>
    <dbReference type="NCBI Taxonomy" id="2763054"/>
    <lineage>
        <taxon>Bacteria</taxon>
        <taxon>Bacillati</taxon>
        <taxon>Bacillota</taxon>
        <taxon>Clostridia</taxon>
        <taxon>Lachnospirales</taxon>
        <taxon>Lachnospiraceae</taxon>
        <taxon>Mediterraneibacter</taxon>
    </lineage>
</organism>
<dbReference type="PANTHER" id="PTHR42715">
    <property type="entry name" value="BETA-GLUCOSIDASE"/>
    <property type="match status" value="1"/>
</dbReference>
<dbReference type="InterPro" id="IPR017853">
    <property type="entry name" value="GH"/>
</dbReference>
<feature type="domain" description="Fibronectin type III-like" evidence="5">
    <location>
        <begin position="576"/>
        <end position="646"/>
    </location>
</feature>
<dbReference type="Proteomes" id="UP000652477">
    <property type="component" value="Unassembled WGS sequence"/>
</dbReference>
<accession>A0A923RS69</accession>
<reference evidence="6" key="1">
    <citation type="submission" date="2020-08" db="EMBL/GenBank/DDBJ databases">
        <title>Genome public.</title>
        <authorList>
            <person name="Liu C."/>
            <person name="Sun Q."/>
        </authorList>
    </citation>
    <scope>NUCLEOTIDE SEQUENCE</scope>
    <source>
        <strain evidence="6">NSJ-55</strain>
    </source>
</reference>
<evidence type="ECO:0000313" key="7">
    <source>
        <dbReference type="Proteomes" id="UP000652477"/>
    </source>
</evidence>
<comment type="caution">
    <text evidence="6">The sequence shown here is derived from an EMBL/GenBank/DDBJ whole genome shotgun (WGS) entry which is preliminary data.</text>
</comment>
<keyword evidence="3" id="KW-0119">Carbohydrate metabolism</keyword>
<dbReference type="SMART" id="SM01217">
    <property type="entry name" value="Fn3_like"/>
    <property type="match status" value="1"/>
</dbReference>
<gene>
    <name evidence="6" type="ORF">H8S37_08975</name>
</gene>
<dbReference type="InterPro" id="IPR002772">
    <property type="entry name" value="Glyco_hydro_3_C"/>
</dbReference>
<proteinExistence type="inferred from homology"/>
<dbReference type="EMBL" id="JACOPF010000001">
    <property type="protein sequence ID" value="MBC5689057.1"/>
    <property type="molecule type" value="Genomic_DNA"/>
</dbReference>
<keyword evidence="7" id="KW-1185">Reference proteome</keyword>
<dbReference type="Pfam" id="PF00933">
    <property type="entry name" value="Glyco_hydro_3"/>
    <property type="match status" value="1"/>
</dbReference>
<evidence type="ECO:0000256" key="1">
    <source>
        <dbReference type="ARBA" id="ARBA00005336"/>
    </source>
</evidence>
<evidence type="ECO:0000256" key="4">
    <source>
        <dbReference type="RuleBase" id="RU361161"/>
    </source>
</evidence>
<dbReference type="PANTHER" id="PTHR42715:SF10">
    <property type="entry name" value="BETA-GLUCOSIDASE"/>
    <property type="match status" value="1"/>
</dbReference>
<name>A0A923RS69_9FIRM</name>
<dbReference type="InterPro" id="IPR019800">
    <property type="entry name" value="Glyco_hydro_3_AS"/>
</dbReference>
<dbReference type="SUPFAM" id="SSF51445">
    <property type="entry name" value="(Trans)glycosidases"/>
    <property type="match status" value="1"/>
</dbReference>
<protein>
    <submittedName>
        <fullName evidence="6">Glycoside hydrolase family 3 C-terminal domain-containing protein</fullName>
    </submittedName>
</protein>
<dbReference type="PROSITE" id="PS00775">
    <property type="entry name" value="GLYCOSYL_HYDROL_F3"/>
    <property type="match status" value="1"/>
</dbReference>
<keyword evidence="2 4" id="KW-0378">Hydrolase</keyword>
<evidence type="ECO:0000259" key="5">
    <source>
        <dbReference type="SMART" id="SM01217"/>
    </source>
</evidence>
<dbReference type="InterPro" id="IPR001764">
    <property type="entry name" value="Glyco_hydro_3_N"/>
</dbReference>
<keyword evidence="4" id="KW-0326">Glycosidase</keyword>
<dbReference type="RefSeq" id="WP_186875629.1">
    <property type="nucleotide sequence ID" value="NZ_JACOPF010000001.1"/>
</dbReference>
<dbReference type="InterPro" id="IPR036881">
    <property type="entry name" value="Glyco_hydro_3_C_sf"/>
</dbReference>
<dbReference type="GO" id="GO:0005975">
    <property type="term" value="P:carbohydrate metabolic process"/>
    <property type="evidence" value="ECO:0007669"/>
    <property type="project" value="InterPro"/>
</dbReference>
<dbReference type="InterPro" id="IPR026891">
    <property type="entry name" value="Fn3-like"/>
</dbReference>
<dbReference type="AlphaFoldDB" id="A0A923RS69"/>
<dbReference type="Gene3D" id="2.60.40.10">
    <property type="entry name" value="Immunoglobulins"/>
    <property type="match status" value="1"/>
</dbReference>
<dbReference type="InterPro" id="IPR013783">
    <property type="entry name" value="Ig-like_fold"/>
</dbReference>
<dbReference type="Pfam" id="PF14310">
    <property type="entry name" value="Fn3-like"/>
    <property type="match status" value="1"/>
</dbReference>
<dbReference type="SUPFAM" id="SSF52279">
    <property type="entry name" value="Beta-D-glucan exohydrolase, C-terminal domain"/>
    <property type="match status" value="1"/>
</dbReference>
<dbReference type="PRINTS" id="PR00133">
    <property type="entry name" value="GLHYDRLASE3"/>
</dbReference>
<dbReference type="GO" id="GO:0008422">
    <property type="term" value="F:beta-glucosidase activity"/>
    <property type="evidence" value="ECO:0007669"/>
    <property type="project" value="UniProtKB-ARBA"/>
</dbReference>
<dbReference type="Gene3D" id="3.40.50.1700">
    <property type="entry name" value="Glycoside hydrolase family 3 C-terminal domain"/>
    <property type="match status" value="1"/>
</dbReference>